<dbReference type="EMBL" id="BAABFA010000005">
    <property type="protein sequence ID" value="GAA4461442.1"/>
    <property type="molecule type" value="Genomic_DNA"/>
</dbReference>
<dbReference type="PANTHER" id="PTHR31005">
    <property type="entry name" value="DUF4139 DOMAIN-CONTAINING PROTEIN"/>
    <property type="match status" value="1"/>
</dbReference>
<evidence type="ECO:0000313" key="3">
    <source>
        <dbReference type="EMBL" id="GAA4461442.1"/>
    </source>
</evidence>
<accession>A0ABP8N826</accession>
<dbReference type="SUPFAM" id="SSF56935">
    <property type="entry name" value="Porins"/>
    <property type="match status" value="1"/>
</dbReference>
<protein>
    <submittedName>
        <fullName evidence="3">DUF4139 domain-containing protein</fullName>
    </submittedName>
</protein>
<dbReference type="Pfam" id="PF13598">
    <property type="entry name" value="DUF4139"/>
    <property type="match status" value="1"/>
</dbReference>
<proteinExistence type="predicted"/>
<dbReference type="InterPro" id="IPR025554">
    <property type="entry name" value="DUF4140"/>
</dbReference>
<reference evidence="4" key="1">
    <citation type="journal article" date="2019" name="Int. J. Syst. Evol. Microbiol.">
        <title>The Global Catalogue of Microorganisms (GCM) 10K type strain sequencing project: providing services to taxonomists for standard genome sequencing and annotation.</title>
        <authorList>
            <consortium name="The Broad Institute Genomics Platform"/>
            <consortium name="The Broad Institute Genome Sequencing Center for Infectious Disease"/>
            <person name="Wu L."/>
            <person name="Ma J."/>
        </authorList>
    </citation>
    <scope>NUCLEOTIDE SEQUENCE [LARGE SCALE GENOMIC DNA]</scope>
    <source>
        <strain evidence="4">JCM 32105</strain>
    </source>
</reference>
<name>A0ABP8N826_9BACT</name>
<comment type="caution">
    <text evidence="3">The sequence shown here is derived from an EMBL/GenBank/DDBJ whole genome shotgun (WGS) entry which is preliminary data.</text>
</comment>
<evidence type="ECO:0000259" key="2">
    <source>
        <dbReference type="Pfam" id="PF13600"/>
    </source>
</evidence>
<evidence type="ECO:0000313" key="4">
    <source>
        <dbReference type="Proteomes" id="UP001500067"/>
    </source>
</evidence>
<organism evidence="3 4">
    <name type="scientific">Nemorincola caseinilytica</name>
    <dbReference type="NCBI Taxonomy" id="2054315"/>
    <lineage>
        <taxon>Bacteria</taxon>
        <taxon>Pseudomonadati</taxon>
        <taxon>Bacteroidota</taxon>
        <taxon>Chitinophagia</taxon>
        <taxon>Chitinophagales</taxon>
        <taxon>Chitinophagaceae</taxon>
        <taxon>Nemorincola</taxon>
    </lineage>
</organism>
<keyword evidence="4" id="KW-1185">Reference proteome</keyword>
<sequence>MSCTTVQLVKGDNEILFTNVATNVNTSSIMVNATNGVSAGSVIFQNNYVRTEVPSQRVSMLQDSIKALTRTRTLAELKLTVVNKQIALLAPDRTPADTKERPVAETANLLDLIDKKLETYLVQKNKLNETISGINDNIAILNTQIREEQDKGVIEGGRLLIKLYATETGPSNITITYVTPNAGWAPVYDLIAENTTRPLQLYYKANVFQNSGTKWENVRLALSTGNPTEGIEMPVMTPWYAGIYVPQPVAYAQPAASQPQQNRTTYDARDIKTLATTEIADIATLTPGIYQAQRGKGTSIAGARKTGTLYIVDGVQVQNIGEEGIQSTMSQYVAVDGGGMNTTYDIEVPYTIPADANMHLVAIKKYDVPASFRHYAIPRLDKDAFLQAEIVNWAELDLMPAQANIFYDGTYVGQGYFDTRIIKDTMLVSLGRDKKVMVKRELDAKKRSAHTIGTNVRETYAYTINVRNTRKQPINMIVYDQMPLSNNNDLTIESKETGDGALDERTGFVKWTFTAAPNESRKLSLGYTLKYPK</sequence>
<dbReference type="Proteomes" id="UP001500067">
    <property type="component" value="Unassembled WGS sequence"/>
</dbReference>
<dbReference type="NCBIfam" id="TIGR02231">
    <property type="entry name" value="mucoidy inhibitor MuiA family protein"/>
    <property type="match status" value="2"/>
</dbReference>
<dbReference type="InterPro" id="IPR037291">
    <property type="entry name" value="DUF4139"/>
</dbReference>
<evidence type="ECO:0000259" key="1">
    <source>
        <dbReference type="Pfam" id="PF13598"/>
    </source>
</evidence>
<gene>
    <name evidence="3" type="ORF">GCM10023093_06100</name>
</gene>
<dbReference type="Pfam" id="PF13600">
    <property type="entry name" value="DUF4140"/>
    <property type="match status" value="1"/>
</dbReference>
<dbReference type="PANTHER" id="PTHR31005:SF8">
    <property type="entry name" value="DUF4139 DOMAIN-CONTAINING PROTEIN"/>
    <property type="match status" value="1"/>
</dbReference>
<dbReference type="InterPro" id="IPR011935">
    <property type="entry name" value="CHP02231"/>
</dbReference>
<feature type="domain" description="DUF4140" evidence="2">
    <location>
        <begin position="5"/>
        <end position="89"/>
    </location>
</feature>
<feature type="domain" description="DUF4139" evidence="1">
    <location>
        <begin position="173"/>
        <end position="533"/>
    </location>
</feature>